<keyword evidence="2" id="KW-1185">Reference proteome</keyword>
<dbReference type="WBParaSite" id="ECPE_0000802601-mRNA-1">
    <property type="protein sequence ID" value="ECPE_0000802601-mRNA-1"/>
    <property type="gene ID" value="ECPE_0000802601"/>
</dbReference>
<evidence type="ECO:0000313" key="3">
    <source>
        <dbReference type="WBParaSite" id="ECPE_0000802601-mRNA-1"/>
    </source>
</evidence>
<protein>
    <submittedName>
        <fullName evidence="3">Phospholipase B-like</fullName>
    </submittedName>
</protein>
<dbReference type="SUPFAM" id="SSF54001">
    <property type="entry name" value="Cysteine proteinases"/>
    <property type="match status" value="1"/>
</dbReference>
<dbReference type="InterPro" id="IPR038765">
    <property type="entry name" value="Papain-like_cys_pep_sf"/>
</dbReference>
<proteinExistence type="predicted"/>
<dbReference type="EMBL" id="UZAN01045386">
    <property type="protein sequence ID" value="VDP82544.1"/>
    <property type="molecule type" value="Genomic_DNA"/>
</dbReference>
<name>A0A183AM19_9TREM</name>
<evidence type="ECO:0000313" key="1">
    <source>
        <dbReference type="EMBL" id="VDP82544.1"/>
    </source>
</evidence>
<organism evidence="3">
    <name type="scientific">Echinostoma caproni</name>
    <dbReference type="NCBI Taxonomy" id="27848"/>
    <lineage>
        <taxon>Eukaryota</taxon>
        <taxon>Metazoa</taxon>
        <taxon>Spiralia</taxon>
        <taxon>Lophotrochozoa</taxon>
        <taxon>Platyhelminthes</taxon>
        <taxon>Trematoda</taxon>
        <taxon>Digenea</taxon>
        <taxon>Plagiorchiida</taxon>
        <taxon>Echinostomata</taxon>
        <taxon>Echinostomatoidea</taxon>
        <taxon>Echinostomatidae</taxon>
        <taxon>Echinostoma</taxon>
    </lineage>
</organism>
<evidence type="ECO:0000313" key="2">
    <source>
        <dbReference type="Proteomes" id="UP000272942"/>
    </source>
</evidence>
<reference evidence="3" key="1">
    <citation type="submission" date="2016-06" db="UniProtKB">
        <authorList>
            <consortium name="WormBaseParasite"/>
        </authorList>
    </citation>
    <scope>IDENTIFICATION</scope>
</reference>
<sequence length="227" mass="26126">MQKYVDVKFDGDVITVTMVDQMLDVKWRSWQLTYTGGYFADAEKALRYGYWLHNLMKLMQHNTRFILGTEKSPIYMYDLTANDSTVDRSKENEDRSEAPLNKLAHDEIVSQLRNDGNDRVKNSVIAEIQNGAIKLTVSANGISQRWSQWKREQARQYTDEAEEKRRYGCWINQFLVALETELEYYLLLSNYAKSLNQFSDFGPNDHPIGCVVGCEADLGEQAVSIVG</sequence>
<dbReference type="Proteomes" id="UP000272942">
    <property type="component" value="Unassembled WGS sequence"/>
</dbReference>
<gene>
    <name evidence="1" type="ORF">ECPE_LOCUS8004</name>
</gene>
<dbReference type="AlphaFoldDB" id="A0A183AM19"/>
<dbReference type="Gene3D" id="1.10.287.2250">
    <property type="match status" value="1"/>
</dbReference>
<accession>A0A183AM19</accession>
<reference evidence="1 2" key="2">
    <citation type="submission" date="2018-11" db="EMBL/GenBank/DDBJ databases">
        <authorList>
            <consortium name="Pathogen Informatics"/>
        </authorList>
    </citation>
    <scope>NUCLEOTIDE SEQUENCE [LARGE SCALE GENOMIC DNA]</scope>
    <source>
        <strain evidence="1 2">Egypt</strain>
    </source>
</reference>